<dbReference type="EMBL" id="VIEB01001111">
    <property type="protein sequence ID" value="TQD75307.1"/>
    <property type="molecule type" value="Genomic_DNA"/>
</dbReference>
<dbReference type="PANTHER" id="PTHR11122">
    <property type="entry name" value="APOSPORY-ASSOCIATED PROTEIN C-RELATED"/>
    <property type="match status" value="1"/>
</dbReference>
<proteinExistence type="predicted"/>
<sequence length="56" mass="6275">MWDFSFQALYKVTLQTKSLSTELVIKNTDSKPFSFSTALHAYFRATVQGASVNGLK</sequence>
<comment type="caution">
    <text evidence="1">The sequence shown here is derived from an EMBL/GenBank/DDBJ whole genome shotgun (WGS) entry which is preliminary data.</text>
</comment>
<dbReference type="Gene3D" id="2.70.98.10">
    <property type="match status" value="1"/>
</dbReference>
<gene>
    <name evidence="1" type="ORF">C1H46_039155</name>
</gene>
<accession>A0A540KM81</accession>
<organism evidence="1 2">
    <name type="scientific">Malus baccata</name>
    <name type="common">Siberian crab apple</name>
    <name type="synonym">Pyrus baccata</name>
    <dbReference type="NCBI Taxonomy" id="106549"/>
    <lineage>
        <taxon>Eukaryota</taxon>
        <taxon>Viridiplantae</taxon>
        <taxon>Streptophyta</taxon>
        <taxon>Embryophyta</taxon>
        <taxon>Tracheophyta</taxon>
        <taxon>Spermatophyta</taxon>
        <taxon>Magnoliopsida</taxon>
        <taxon>eudicotyledons</taxon>
        <taxon>Gunneridae</taxon>
        <taxon>Pentapetalae</taxon>
        <taxon>rosids</taxon>
        <taxon>fabids</taxon>
        <taxon>Rosales</taxon>
        <taxon>Rosaceae</taxon>
        <taxon>Amygdaloideae</taxon>
        <taxon>Maleae</taxon>
        <taxon>Malus</taxon>
    </lineage>
</organism>
<dbReference type="InterPro" id="IPR011013">
    <property type="entry name" value="Gal_mutarotase_sf_dom"/>
</dbReference>
<protein>
    <submittedName>
        <fullName evidence="1">Uncharacterized protein</fullName>
    </submittedName>
</protein>
<dbReference type="GO" id="GO:0005975">
    <property type="term" value="P:carbohydrate metabolic process"/>
    <property type="evidence" value="ECO:0007669"/>
    <property type="project" value="InterPro"/>
</dbReference>
<dbReference type="GO" id="GO:0005737">
    <property type="term" value="C:cytoplasm"/>
    <property type="evidence" value="ECO:0007669"/>
    <property type="project" value="TreeGrafter"/>
</dbReference>
<dbReference type="GO" id="GO:0047938">
    <property type="term" value="F:glucose-6-phosphate 1-epimerase activity"/>
    <property type="evidence" value="ECO:0007669"/>
    <property type="project" value="TreeGrafter"/>
</dbReference>
<dbReference type="Proteomes" id="UP000315295">
    <property type="component" value="Unassembled WGS sequence"/>
</dbReference>
<dbReference type="InterPro" id="IPR014718">
    <property type="entry name" value="GH-type_carb-bd"/>
</dbReference>
<dbReference type="GO" id="GO:0030246">
    <property type="term" value="F:carbohydrate binding"/>
    <property type="evidence" value="ECO:0007669"/>
    <property type="project" value="InterPro"/>
</dbReference>
<dbReference type="AlphaFoldDB" id="A0A540KM81"/>
<evidence type="ECO:0000313" key="2">
    <source>
        <dbReference type="Proteomes" id="UP000315295"/>
    </source>
</evidence>
<evidence type="ECO:0000313" key="1">
    <source>
        <dbReference type="EMBL" id="TQD75307.1"/>
    </source>
</evidence>
<reference evidence="1 2" key="1">
    <citation type="journal article" date="2019" name="G3 (Bethesda)">
        <title>Sequencing of a Wild Apple (Malus baccata) Genome Unravels the Differences Between Cultivated and Wild Apple Species Regarding Disease Resistance and Cold Tolerance.</title>
        <authorList>
            <person name="Chen X."/>
        </authorList>
    </citation>
    <scope>NUCLEOTIDE SEQUENCE [LARGE SCALE GENOMIC DNA]</scope>
    <source>
        <strain evidence="2">cv. Shandingzi</strain>
        <tissue evidence="1">Leaves</tissue>
    </source>
</reference>
<dbReference type="SUPFAM" id="SSF74650">
    <property type="entry name" value="Galactose mutarotase-like"/>
    <property type="match status" value="1"/>
</dbReference>
<dbReference type="InterPro" id="IPR008183">
    <property type="entry name" value="Aldose_1/G6P_1-epimerase"/>
</dbReference>
<dbReference type="Pfam" id="PF01263">
    <property type="entry name" value="Aldose_epim"/>
    <property type="match status" value="1"/>
</dbReference>
<dbReference type="STRING" id="106549.A0A540KM81"/>
<dbReference type="PANTHER" id="PTHR11122:SF39">
    <property type="entry name" value="GLUCOSE-6-PHOSPHATE 1-EPIMERASE"/>
    <property type="match status" value="1"/>
</dbReference>
<name>A0A540KM81_MALBA</name>
<keyword evidence="2" id="KW-1185">Reference proteome</keyword>